<evidence type="ECO:0000256" key="4">
    <source>
        <dbReference type="ARBA" id="ARBA00022801"/>
    </source>
</evidence>
<keyword evidence="5" id="KW-0460">Magnesium</keyword>
<keyword evidence="4 5" id="KW-0378">Hydrolase</keyword>
<organism evidence="7 8">
    <name type="scientific">Roseobacter denitrificans (strain ATCC 33942 / OCh 114)</name>
    <name type="common">Erythrobacter sp. (strain OCh 114)</name>
    <name type="synonym">Roseobacter denitrificans</name>
    <dbReference type="NCBI Taxonomy" id="375451"/>
    <lineage>
        <taxon>Bacteria</taxon>
        <taxon>Pseudomonadati</taxon>
        <taxon>Pseudomonadota</taxon>
        <taxon>Alphaproteobacteria</taxon>
        <taxon>Rhodobacterales</taxon>
        <taxon>Roseobacteraceae</taxon>
        <taxon>Roseobacter</taxon>
    </lineage>
</organism>
<dbReference type="GO" id="GO:0016787">
    <property type="term" value="F:hydrolase activity"/>
    <property type="evidence" value="ECO:0007669"/>
    <property type="project" value="UniProtKB-KW"/>
</dbReference>
<keyword evidence="1 5" id="KW-1277">Toxin-antitoxin system</keyword>
<dbReference type="Proteomes" id="UP000007029">
    <property type="component" value="Plasmid pTB1"/>
</dbReference>
<proteinExistence type="inferred from homology"/>
<comment type="cofactor">
    <cofactor evidence="5">
        <name>Mg(2+)</name>
        <dbReference type="ChEBI" id="CHEBI:18420"/>
    </cofactor>
</comment>
<dbReference type="AlphaFoldDB" id="Q07GM1"/>
<evidence type="ECO:0000256" key="3">
    <source>
        <dbReference type="ARBA" id="ARBA00022723"/>
    </source>
</evidence>
<dbReference type="EMBL" id="CP000464">
    <property type="protein sequence ID" value="ABI93378.1"/>
    <property type="molecule type" value="Genomic_DNA"/>
</dbReference>
<keyword evidence="3 5" id="KW-0479">Metal-binding</keyword>
<dbReference type="HAMAP" id="MF_00265">
    <property type="entry name" value="VapC_Nob1"/>
    <property type="match status" value="1"/>
</dbReference>
<dbReference type="HOGENOM" id="CLU_144760_0_0_5"/>
<protein>
    <recommendedName>
        <fullName evidence="5">Ribonuclease VapC</fullName>
        <shortName evidence="5">RNase VapC</shortName>
        <ecNumber evidence="5">3.1.-.-</ecNumber>
    </recommendedName>
    <alternativeName>
        <fullName evidence="5">Toxin VapC</fullName>
    </alternativeName>
</protein>
<gene>
    <name evidence="5" type="primary">vapC</name>
    <name evidence="7" type="ordered locus">RD1_A0079</name>
</gene>
<dbReference type="InterPro" id="IPR029060">
    <property type="entry name" value="PIN-like_dom_sf"/>
</dbReference>
<feature type="binding site" evidence="5">
    <location>
        <position position="111"/>
    </location>
    <ligand>
        <name>Mg(2+)</name>
        <dbReference type="ChEBI" id="CHEBI:18420"/>
    </ligand>
</feature>
<reference evidence="7 8" key="1">
    <citation type="journal article" date="2007" name="J. Bacteriol.">
        <title>The complete genome sequence of Roseobacter denitrificans reveals a mixotrophic rather than photosynthetic metabolism.</title>
        <authorList>
            <person name="Swingley W.D."/>
            <person name="Sadekar S."/>
            <person name="Mastrian S.D."/>
            <person name="Matthies H.J."/>
            <person name="Hao J."/>
            <person name="Ramos H."/>
            <person name="Acharya C.R."/>
            <person name="Conrad A.L."/>
            <person name="Taylor H.L."/>
            <person name="Dejesa L.C."/>
            <person name="Shah M.K."/>
            <person name="O'huallachain M.E."/>
            <person name="Lince M.T."/>
            <person name="Blankenship R.E."/>
            <person name="Beatty J.T."/>
            <person name="Touchman J.W."/>
        </authorList>
    </citation>
    <scope>NUCLEOTIDE SEQUENCE [LARGE SCALE GENOMIC DNA]</scope>
    <source>
        <strain evidence="8">ATCC 33942 / OCh 114</strain>
        <plasmid evidence="7 8">pTB1</plasmid>
    </source>
</reference>
<keyword evidence="2 5" id="KW-0540">Nuclease</keyword>
<dbReference type="InterPro" id="IPR002716">
    <property type="entry name" value="PIN_dom"/>
</dbReference>
<dbReference type="KEGG" id="rde:RD1_A0079"/>
<keyword evidence="7" id="KW-0614">Plasmid</keyword>
<dbReference type="CDD" id="cd09871">
    <property type="entry name" value="PIN_MtVapC28-VapC30-like"/>
    <property type="match status" value="1"/>
</dbReference>
<evidence type="ECO:0000256" key="2">
    <source>
        <dbReference type="ARBA" id="ARBA00022722"/>
    </source>
</evidence>
<dbReference type="OrthoDB" id="32625at2"/>
<keyword evidence="5" id="KW-0800">Toxin</keyword>
<feature type="domain" description="PIN" evidence="6">
    <location>
        <begin position="1"/>
        <end position="136"/>
    </location>
</feature>
<geneLocation type="plasmid" evidence="7 8">
    <name>pTB1</name>
</geneLocation>
<dbReference type="EC" id="3.1.-.-" evidence="5"/>
<evidence type="ECO:0000313" key="7">
    <source>
        <dbReference type="EMBL" id="ABI93378.1"/>
    </source>
</evidence>
<dbReference type="SUPFAM" id="SSF88723">
    <property type="entry name" value="PIN domain-like"/>
    <property type="match status" value="1"/>
</dbReference>
<dbReference type="InterPro" id="IPR022907">
    <property type="entry name" value="VapC_family"/>
</dbReference>
<dbReference type="GO" id="GO:0004540">
    <property type="term" value="F:RNA nuclease activity"/>
    <property type="evidence" value="ECO:0007669"/>
    <property type="project" value="InterPro"/>
</dbReference>
<dbReference type="GO" id="GO:0000287">
    <property type="term" value="F:magnesium ion binding"/>
    <property type="evidence" value="ECO:0007669"/>
    <property type="project" value="UniProtKB-UniRule"/>
</dbReference>
<evidence type="ECO:0000313" key="8">
    <source>
        <dbReference type="Proteomes" id="UP000007029"/>
    </source>
</evidence>
<evidence type="ECO:0000256" key="1">
    <source>
        <dbReference type="ARBA" id="ARBA00022649"/>
    </source>
</evidence>
<accession>Q07GM1</accession>
<comment type="function">
    <text evidence="5">Toxic component of a toxin-antitoxin (TA) system. An RNase.</text>
</comment>
<name>Q07GM1_ROSDO</name>
<dbReference type="RefSeq" id="WP_011655434.1">
    <property type="nucleotide sequence ID" value="NC_008386.1"/>
</dbReference>
<dbReference type="Pfam" id="PF01850">
    <property type="entry name" value="PIN"/>
    <property type="match status" value="1"/>
</dbReference>
<evidence type="ECO:0000259" key="6">
    <source>
        <dbReference type="Pfam" id="PF01850"/>
    </source>
</evidence>
<feature type="binding site" evidence="5">
    <location>
        <position position="4"/>
    </location>
    <ligand>
        <name>Mg(2+)</name>
        <dbReference type="ChEBI" id="CHEBI:18420"/>
    </ligand>
</feature>
<dbReference type="Gene3D" id="3.40.50.1010">
    <property type="entry name" value="5'-nuclease"/>
    <property type="match status" value="1"/>
</dbReference>
<comment type="similarity">
    <text evidence="5">Belongs to the PINc/VapC protein family.</text>
</comment>
<sequence>MFIDASAIVAIINEEPGSDEIVRRIEDHKGQRFVSPLVRFEVVAAVARSRSGATRPTSEQCETAEKTVDAFCASIGAKDITITPSVGAKALMAARTYGKMVGHEADLNFGDCFAYACARAYNARLVYKGNDFLKTDMA</sequence>
<dbReference type="GO" id="GO:0090729">
    <property type="term" value="F:toxin activity"/>
    <property type="evidence" value="ECO:0007669"/>
    <property type="project" value="UniProtKB-KW"/>
</dbReference>
<evidence type="ECO:0000256" key="5">
    <source>
        <dbReference type="HAMAP-Rule" id="MF_00265"/>
    </source>
</evidence>
<keyword evidence="8" id="KW-1185">Reference proteome</keyword>